<evidence type="ECO:0000256" key="2">
    <source>
        <dbReference type="SAM" id="Phobius"/>
    </source>
</evidence>
<feature type="region of interest" description="Disordered" evidence="1">
    <location>
        <begin position="529"/>
        <end position="559"/>
    </location>
</feature>
<proteinExistence type="predicted"/>
<feature type="compositionally biased region" description="Low complexity" evidence="1">
    <location>
        <begin position="621"/>
        <end position="658"/>
    </location>
</feature>
<dbReference type="OrthoDB" id="534846at2759"/>
<evidence type="ECO:0000313" key="4">
    <source>
        <dbReference type="Proteomes" id="UP000612055"/>
    </source>
</evidence>
<sequence>MLRGRRVPAPAHLRVHKLWRVYLVLAVLLALGALQILLSHVSHRSTEHGKPSRRELSRLAKVFPRRVAYRSAVFADARSGSCASHAAWGDSYVQEALALARRSGFVVPCRELPRALNLTVCVGKCIIAANLHNSEHVLPNLLVQLVRAAQLLGPANLLVSIYAGGSTDATAEWLELLESVLRSLGVATSISPRGKLRRARGQDRIAFLASVRQAAVDQAAVACAHLGPDWILPGAPSSASTASSTVRGVGRDHNSEGSAQGSAGQAAARSAAACAAAHLVFLNDVFFDAADLIRLLQYRSGSSGSASSQTTDPAGSAAGSRGPGASPHADLVCGVDVEPILADLPEAQQRAAMAAHLTSVLGVPAALARRLSGLSLPFRYWKKAYRRSDSLLRALPLLLYDVWVARDVGGGRLYRPWPFSRHEASARRLAAGLPVAAHCCWNGLAALPAAPLLAGAVRFRAHAPGECAASECSLLCDDLRAAGLGRVVVDPSVRVSYRSVAAERLFWAEGGGAGLGMGLGGAGRGGGGTGSGIGGSVEGTTGGGGSGGGGRGEGAGGGEAGRAVGLEAVPLVAWSEGLLADLEAWRGAQGPPAGSAECCGLLPGREGVDLEHGCVRHSRDGASSGGSPTPSTATPHSSDGGAPTTPAGPEAAGAGPLAPGWGSGPGSCVVVGEAVLSAEALPADVKDALGRTLAMVFAVFESNLLWCPHSSALVAWPGLARALLMPLVEAIRCHRVVVRRLRAAGGAPAAAEEGDAAPQGRGGGGGAQRREPEEVMEMQLDVSFAWRPLGPLHSLLTSWGMAFAGSLLPLTATEHTITLAVNRQGRRAGAGRGGAEARGGGWTQGGGGRGRGGGGHGGPRGVVAHRDLVHGLPSAPLPLKGALGLATPLLATLMHAA</sequence>
<keyword evidence="2" id="KW-0812">Transmembrane</keyword>
<accession>A0A836C176</accession>
<dbReference type="PANTHER" id="PTHR34144:SF7">
    <property type="entry name" value="EXPORT PROTEIN (CAP59), PUTATIVE (AFU_ORTHOLOGUE AFUA_7G05020)-RELATED"/>
    <property type="match status" value="1"/>
</dbReference>
<keyword evidence="2" id="KW-0472">Membrane</keyword>
<name>A0A836C176_9CHLO</name>
<feature type="transmembrane region" description="Helical" evidence="2">
    <location>
        <begin position="21"/>
        <end position="38"/>
    </location>
</feature>
<keyword evidence="2" id="KW-1133">Transmembrane helix</keyword>
<dbReference type="PANTHER" id="PTHR34144">
    <property type="entry name" value="CHROMOSOME 8, WHOLE GENOME SHOTGUN SEQUENCE"/>
    <property type="match status" value="1"/>
</dbReference>
<feature type="region of interest" description="Disordered" evidence="1">
    <location>
        <begin position="301"/>
        <end position="325"/>
    </location>
</feature>
<feature type="compositionally biased region" description="Gly residues" evidence="1">
    <location>
        <begin position="828"/>
        <end position="860"/>
    </location>
</feature>
<dbReference type="EMBL" id="JAEHOE010000018">
    <property type="protein sequence ID" value="KAG2496631.1"/>
    <property type="molecule type" value="Genomic_DNA"/>
</dbReference>
<dbReference type="Pfam" id="PF11735">
    <property type="entry name" value="CAP59_mtransfer"/>
    <property type="match status" value="2"/>
</dbReference>
<organism evidence="3 4">
    <name type="scientific">Edaphochlamys debaryana</name>
    <dbReference type="NCBI Taxonomy" id="47281"/>
    <lineage>
        <taxon>Eukaryota</taxon>
        <taxon>Viridiplantae</taxon>
        <taxon>Chlorophyta</taxon>
        <taxon>core chlorophytes</taxon>
        <taxon>Chlorophyceae</taxon>
        <taxon>CS clade</taxon>
        <taxon>Chlamydomonadales</taxon>
        <taxon>Chlamydomonadales incertae sedis</taxon>
        <taxon>Edaphochlamys</taxon>
    </lineage>
</organism>
<dbReference type="Proteomes" id="UP000612055">
    <property type="component" value="Unassembled WGS sequence"/>
</dbReference>
<feature type="region of interest" description="Disordered" evidence="1">
    <location>
        <begin position="827"/>
        <end position="862"/>
    </location>
</feature>
<evidence type="ECO:0000256" key="1">
    <source>
        <dbReference type="SAM" id="MobiDB-lite"/>
    </source>
</evidence>
<evidence type="ECO:0000313" key="3">
    <source>
        <dbReference type="EMBL" id="KAG2496631.1"/>
    </source>
</evidence>
<feature type="region of interest" description="Disordered" evidence="1">
    <location>
        <begin position="242"/>
        <end position="262"/>
    </location>
</feature>
<reference evidence="3" key="1">
    <citation type="journal article" date="2020" name="bioRxiv">
        <title>Comparative genomics of Chlamydomonas.</title>
        <authorList>
            <person name="Craig R.J."/>
            <person name="Hasan A.R."/>
            <person name="Ness R.W."/>
            <person name="Keightley P.D."/>
        </authorList>
    </citation>
    <scope>NUCLEOTIDE SEQUENCE</scope>
    <source>
        <strain evidence="3">CCAP 11/70</strain>
    </source>
</reference>
<dbReference type="AlphaFoldDB" id="A0A836C176"/>
<dbReference type="InterPro" id="IPR021047">
    <property type="entry name" value="Mannosyltransferase_CMT1"/>
</dbReference>
<feature type="compositionally biased region" description="Low complexity" evidence="1">
    <location>
        <begin position="748"/>
        <end position="759"/>
    </location>
</feature>
<gene>
    <name evidence="3" type="ORF">HYH03_005452</name>
</gene>
<comment type="caution">
    <text evidence="3">The sequence shown here is derived from an EMBL/GenBank/DDBJ whole genome shotgun (WGS) entry which is preliminary data.</text>
</comment>
<feature type="region of interest" description="Disordered" evidence="1">
    <location>
        <begin position="748"/>
        <end position="771"/>
    </location>
</feature>
<feature type="region of interest" description="Disordered" evidence="1">
    <location>
        <begin position="616"/>
        <end position="658"/>
    </location>
</feature>
<keyword evidence="4" id="KW-1185">Reference proteome</keyword>
<protein>
    <submittedName>
        <fullName evidence="3">Uncharacterized protein</fullName>
    </submittedName>
</protein>